<accession>A0ABV6UXE3</accession>
<feature type="transmembrane region" description="Helical" evidence="7">
    <location>
        <begin position="704"/>
        <end position="727"/>
    </location>
</feature>
<keyword evidence="7" id="KW-1133">Transmembrane helix</keyword>
<evidence type="ECO:0000256" key="1">
    <source>
        <dbReference type="ARBA" id="ARBA00001947"/>
    </source>
</evidence>
<evidence type="ECO:0000313" key="9">
    <source>
        <dbReference type="EMBL" id="MFC1406041.1"/>
    </source>
</evidence>
<dbReference type="EC" id="3.4.24.-" evidence="9"/>
<comment type="caution">
    <text evidence="9">The sequence shown here is derived from an EMBL/GenBank/DDBJ whole genome shotgun (WGS) entry which is preliminary data.</text>
</comment>
<evidence type="ECO:0000256" key="4">
    <source>
        <dbReference type="ARBA" id="ARBA00022801"/>
    </source>
</evidence>
<feature type="transmembrane region" description="Helical" evidence="7">
    <location>
        <begin position="384"/>
        <end position="403"/>
    </location>
</feature>
<keyword evidence="7" id="KW-0472">Membrane</keyword>
<evidence type="ECO:0000256" key="6">
    <source>
        <dbReference type="ARBA" id="ARBA00023049"/>
    </source>
</evidence>
<feature type="transmembrane region" description="Helical" evidence="7">
    <location>
        <begin position="525"/>
        <end position="544"/>
    </location>
</feature>
<proteinExistence type="predicted"/>
<sequence>MTSSGSMLLPVLDALHSGDFDGCTLAAGADPAHSTELPSLLRVTGQVLAFLPCVDRYAPYPPWWQILAGPAVVTAVAALTMAALPLWKQRAAHCVRLDRIPAGAEVAARVQELAAGRVTQVPRLFVVPGAATRSAAVFGTNGSPRLVLDGGLVASHATDPKTFDAVVLHELAHVANRDLTVTYGTVALWRTFIVVVIAPYLVWLGWERSLGIAGGHDRTPTSLIVRALALPAVTTAMMYFARADVLRSRELYADLTAHRWKAPLEHVWAAMPATVEHPRGPWSVTALLDRLRTHPRWEIRRDALDDPAPLFAVSAMLMFLTGVMAMLMGFDLSDYTSAHPAVLTGWLSEGIAAVPAAVATAATTATLWRATIRAAALGRRSPTGLRAGAWLGLGLIAGSLLSGQTTGDLWLPRRMWVLVLVLAAAVAFTCWTCQCARLATASWPGRTLRLPLALCLTVGWLLLAAWFGWWDNNAAQYAVGFWYDSAGMSQAIVHWFPGVGTVHPAAISVMAETVPALRIAAFRPLMPAATVAAWMTPLALWFAGTAGPGPGWLRPLGAAAGGGTTTDPTTARRWRVPGARRVTVSALIGGAVTVLGVAGVQVWLHTLHAGPGQRGGMYAFSYAIWSLWAITVGTAVAAATAAASARFRLLTALVAAGISALLGLAGTTVLISVDGCVQPLDVLNSSCAWRPAWQQLQPGNTFSLIAHSALLMAPVAAAVITAAAVLVRLARRAVRGSRTAPAPRPRVDLPRTETGDRLAGSAVLVVGVSVLAIVAVLTAGDARADLTPAGRTTAASEAAFQQTSGLPVLPASSQLRWQQVHAWYRLGGRYLLEHAINDADSMVTQLRSAMRNKQLYITPALMTGMRPVCQDIRNVASWEPSGYFQVPDPTAEKSWHQYGVTAGNGSQDCMRAVDEKDVKAFESSIIELLTARTNALDASNRVKAIINDPSDPVFNGRPTQPPQPL</sequence>
<reference evidence="9 10" key="1">
    <citation type="submission" date="2024-09" db="EMBL/GenBank/DDBJ databases">
        <authorList>
            <person name="Lee S.D."/>
        </authorList>
    </citation>
    <scope>NUCLEOTIDE SEQUENCE [LARGE SCALE GENOMIC DNA]</scope>
    <source>
        <strain evidence="9 10">N1-5</strain>
    </source>
</reference>
<comment type="cofactor">
    <cofactor evidence="1">
        <name>Zn(2+)</name>
        <dbReference type="ChEBI" id="CHEBI:29105"/>
    </cofactor>
</comment>
<evidence type="ECO:0000256" key="5">
    <source>
        <dbReference type="ARBA" id="ARBA00022833"/>
    </source>
</evidence>
<feature type="transmembrane region" description="Helical" evidence="7">
    <location>
        <begin position="415"/>
        <end position="436"/>
    </location>
</feature>
<feature type="transmembrane region" description="Helical" evidence="7">
    <location>
        <begin position="310"/>
        <end position="330"/>
    </location>
</feature>
<evidence type="ECO:0000256" key="2">
    <source>
        <dbReference type="ARBA" id="ARBA00022670"/>
    </source>
</evidence>
<keyword evidence="10" id="KW-1185">Reference proteome</keyword>
<keyword evidence="6 9" id="KW-0482">Metalloprotease</keyword>
<name>A0ABV6UXE3_9ACTN</name>
<keyword evidence="3" id="KW-0479">Metal-binding</keyword>
<feature type="transmembrane region" description="Helical" evidence="7">
    <location>
        <begin position="181"/>
        <end position="203"/>
    </location>
</feature>
<feature type="transmembrane region" description="Helical" evidence="7">
    <location>
        <begin position="649"/>
        <end position="673"/>
    </location>
</feature>
<keyword evidence="4 9" id="KW-0378">Hydrolase</keyword>
<keyword evidence="2" id="KW-0645">Protease</keyword>
<keyword evidence="5" id="KW-0862">Zinc</keyword>
<evidence type="ECO:0000259" key="8">
    <source>
        <dbReference type="Pfam" id="PF01435"/>
    </source>
</evidence>
<keyword evidence="7" id="KW-0812">Transmembrane</keyword>
<protein>
    <submittedName>
        <fullName evidence="9">M48 family metalloprotease</fullName>
        <ecNumber evidence="9">3.4.24.-</ecNumber>
    </submittedName>
</protein>
<dbReference type="Gene3D" id="3.30.2010.10">
    <property type="entry name" value="Metalloproteases ('zincins'), catalytic domain"/>
    <property type="match status" value="1"/>
</dbReference>
<feature type="transmembrane region" description="Helical" evidence="7">
    <location>
        <begin position="758"/>
        <end position="779"/>
    </location>
</feature>
<evidence type="ECO:0000313" key="10">
    <source>
        <dbReference type="Proteomes" id="UP001592528"/>
    </source>
</evidence>
<feature type="transmembrane region" description="Helical" evidence="7">
    <location>
        <begin position="448"/>
        <end position="469"/>
    </location>
</feature>
<feature type="transmembrane region" description="Helical" evidence="7">
    <location>
        <begin position="63"/>
        <end position="87"/>
    </location>
</feature>
<feature type="transmembrane region" description="Helical" evidence="7">
    <location>
        <begin position="223"/>
        <end position="241"/>
    </location>
</feature>
<feature type="transmembrane region" description="Helical" evidence="7">
    <location>
        <begin position="616"/>
        <end position="642"/>
    </location>
</feature>
<organism evidence="9 10">
    <name type="scientific">Streptacidiphilus cavernicola</name>
    <dbReference type="NCBI Taxonomy" id="3342716"/>
    <lineage>
        <taxon>Bacteria</taxon>
        <taxon>Bacillati</taxon>
        <taxon>Actinomycetota</taxon>
        <taxon>Actinomycetes</taxon>
        <taxon>Kitasatosporales</taxon>
        <taxon>Streptomycetaceae</taxon>
        <taxon>Streptacidiphilus</taxon>
    </lineage>
</organism>
<dbReference type="Proteomes" id="UP001592528">
    <property type="component" value="Unassembled WGS sequence"/>
</dbReference>
<dbReference type="InterPro" id="IPR001915">
    <property type="entry name" value="Peptidase_M48"/>
</dbReference>
<dbReference type="Pfam" id="PF01435">
    <property type="entry name" value="Peptidase_M48"/>
    <property type="match status" value="1"/>
</dbReference>
<dbReference type="RefSeq" id="WP_157624205.1">
    <property type="nucleotide sequence ID" value="NZ_JBHEZZ010000026.1"/>
</dbReference>
<dbReference type="EMBL" id="JBHEZZ010000026">
    <property type="protein sequence ID" value="MFC1406041.1"/>
    <property type="molecule type" value="Genomic_DNA"/>
</dbReference>
<evidence type="ECO:0000256" key="3">
    <source>
        <dbReference type="ARBA" id="ARBA00022723"/>
    </source>
</evidence>
<feature type="transmembrane region" description="Helical" evidence="7">
    <location>
        <begin position="582"/>
        <end position="604"/>
    </location>
</feature>
<feature type="domain" description="Peptidase M48" evidence="8">
    <location>
        <begin position="136"/>
        <end position="305"/>
    </location>
</feature>
<feature type="transmembrane region" description="Helical" evidence="7">
    <location>
        <begin position="350"/>
        <end position="372"/>
    </location>
</feature>
<gene>
    <name evidence="9" type="ORF">ACEZDJ_32580</name>
</gene>
<dbReference type="GO" id="GO:0008237">
    <property type="term" value="F:metallopeptidase activity"/>
    <property type="evidence" value="ECO:0007669"/>
    <property type="project" value="UniProtKB-KW"/>
</dbReference>
<evidence type="ECO:0000256" key="7">
    <source>
        <dbReference type="SAM" id="Phobius"/>
    </source>
</evidence>